<keyword evidence="1" id="KW-0863">Zinc-finger</keyword>
<dbReference type="Proteomes" id="UP000593572">
    <property type="component" value="Unassembled WGS sequence"/>
</dbReference>
<feature type="compositionally biased region" description="Basic and acidic residues" evidence="2">
    <location>
        <begin position="440"/>
        <end position="459"/>
    </location>
</feature>
<dbReference type="SUPFAM" id="SSF57756">
    <property type="entry name" value="Retrovirus zinc finger-like domains"/>
    <property type="match status" value="3"/>
</dbReference>
<dbReference type="AlphaFoldDB" id="A0A7J8MV10"/>
<comment type="caution">
    <text evidence="4">The sequence shown here is derived from an EMBL/GenBank/DDBJ whole genome shotgun (WGS) entry which is preliminary data.</text>
</comment>
<feature type="domain" description="CCHC-type" evidence="3">
    <location>
        <begin position="355"/>
        <end position="368"/>
    </location>
</feature>
<dbReference type="PANTHER" id="PTHR46978:SF1">
    <property type="entry name" value="ZINC KNUCKLE (CCHC-TYPE) FAMILY PROTEIN"/>
    <property type="match status" value="1"/>
</dbReference>
<keyword evidence="5" id="KW-1185">Reference proteome</keyword>
<feature type="domain" description="CCHC-type" evidence="3">
    <location>
        <begin position="410"/>
        <end position="423"/>
    </location>
</feature>
<name>A0A7J8MV10_9ROSI</name>
<dbReference type="Gene3D" id="4.10.60.10">
    <property type="entry name" value="Zinc finger, CCHC-type"/>
    <property type="match status" value="4"/>
</dbReference>
<evidence type="ECO:0000256" key="2">
    <source>
        <dbReference type="SAM" id="MobiDB-lite"/>
    </source>
</evidence>
<dbReference type="InterPro" id="IPR036875">
    <property type="entry name" value="Znf_CCHC_sf"/>
</dbReference>
<dbReference type="Pfam" id="PF00098">
    <property type="entry name" value="zf-CCHC"/>
    <property type="match status" value="4"/>
</dbReference>
<evidence type="ECO:0000313" key="5">
    <source>
        <dbReference type="Proteomes" id="UP000593572"/>
    </source>
</evidence>
<feature type="region of interest" description="Disordered" evidence="2">
    <location>
        <begin position="1"/>
        <end position="34"/>
    </location>
</feature>
<feature type="compositionally biased region" description="Basic and acidic residues" evidence="2">
    <location>
        <begin position="469"/>
        <end position="484"/>
    </location>
</feature>
<gene>
    <name evidence="4" type="ORF">Golob_006034</name>
</gene>
<reference evidence="4 5" key="1">
    <citation type="journal article" date="2019" name="Genome Biol. Evol.">
        <title>Insights into the evolution of the New World diploid cottons (Gossypium, subgenus Houzingenia) based on genome sequencing.</title>
        <authorList>
            <person name="Grover C.E."/>
            <person name="Arick M.A. 2nd"/>
            <person name="Thrash A."/>
            <person name="Conover J.L."/>
            <person name="Sanders W.S."/>
            <person name="Peterson D.G."/>
            <person name="Frelichowski J.E."/>
            <person name="Scheffler J.A."/>
            <person name="Scheffler B.E."/>
            <person name="Wendel J.F."/>
        </authorList>
    </citation>
    <scope>NUCLEOTIDE SEQUENCE [LARGE SCALE GENOMIC DNA]</scope>
    <source>
        <strain evidence="4">157</strain>
        <tissue evidence="4">Leaf</tissue>
    </source>
</reference>
<feature type="non-terminal residue" evidence="4">
    <location>
        <position position="555"/>
    </location>
</feature>
<accession>A0A7J8MV10</accession>
<feature type="compositionally biased region" description="Polar residues" evidence="2">
    <location>
        <begin position="525"/>
        <end position="546"/>
    </location>
</feature>
<feature type="compositionally biased region" description="Polar residues" evidence="2">
    <location>
        <begin position="495"/>
        <end position="513"/>
    </location>
</feature>
<feature type="region of interest" description="Disordered" evidence="2">
    <location>
        <begin position="424"/>
        <end position="555"/>
    </location>
</feature>
<organism evidence="4 5">
    <name type="scientific">Gossypium lobatum</name>
    <dbReference type="NCBI Taxonomy" id="34289"/>
    <lineage>
        <taxon>Eukaryota</taxon>
        <taxon>Viridiplantae</taxon>
        <taxon>Streptophyta</taxon>
        <taxon>Embryophyta</taxon>
        <taxon>Tracheophyta</taxon>
        <taxon>Spermatophyta</taxon>
        <taxon>Magnoliopsida</taxon>
        <taxon>eudicotyledons</taxon>
        <taxon>Gunneridae</taxon>
        <taxon>Pentapetalae</taxon>
        <taxon>rosids</taxon>
        <taxon>malvids</taxon>
        <taxon>Malvales</taxon>
        <taxon>Malvaceae</taxon>
        <taxon>Malvoideae</taxon>
        <taxon>Gossypium</taxon>
    </lineage>
</organism>
<evidence type="ECO:0000313" key="4">
    <source>
        <dbReference type="EMBL" id="MBA0568543.1"/>
    </source>
</evidence>
<dbReference type="PROSITE" id="PS50158">
    <property type="entry name" value="ZF_CCHC"/>
    <property type="match status" value="5"/>
</dbReference>
<dbReference type="GO" id="GO:0003676">
    <property type="term" value="F:nucleic acid binding"/>
    <property type="evidence" value="ECO:0007669"/>
    <property type="project" value="InterPro"/>
</dbReference>
<dbReference type="GO" id="GO:0008270">
    <property type="term" value="F:zinc ion binding"/>
    <property type="evidence" value="ECO:0007669"/>
    <property type="project" value="UniProtKB-KW"/>
</dbReference>
<protein>
    <recommendedName>
        <fullName evidence="3">CCHC-type domain-containing protein</fullName>
    </recommendedName>
</protein>
<sequence length="555" mass="61513">MAKKGKAKSAKFEIEENESGPLDSKPLMVLSSSDDEEANEDLSLKIVEKALLVKGTRLSEGYHGLSGDPGVVSVVGLASSSRGGSDVAVTSGGREEADLDLESKKIVKRKKKKTKTEKNACYRLQFFGNALMPEFVMVIHILGSARKRQSRERNHTFVVLHNSNNATLVTVAEDRNKAEMIEKVETVEEIIMAKDVETVESLDSNTVDKSDNIVLRKLLRGARYFDPPDSGWETCYNCGEEGHMAVNCKSASKRKKPCFLCGSLDHGARQCSKTQDCFICKKSGHRAKDCPDKHNSGSKHGRFCLRCGGSGHDMFSCRNDYSHDDIKEIQCYVCKSFGHLCCVNSVDTNAREVSCYRCGQVGHTGLSCGRSRGETKETTDNGSPSICYKCGEGGHLARECITFIPSSSLCYKCGGGGHFARECSSAKVGKRNREPSTPSERPRRENREFLGYKSAPHDHGKVHKRKKIKSEEKGYCTPRKEKQRGGWITEDAGDFSNSKYTRNHWNSPSTPSTEGRKRSSGRILGSQSSKPKNSHRYSASRFSSFGNDEPRTYNW</sequence>
<dbReference type="EMBL" id="JABEZX010000010">
    <property type="protein sequence ID" value="MBA0568543.1"/>
    <property type="molecule type" value="Genomic_DNA"/>
</dbReference>
<feature type="domain" description="CCHC-type" evidence="3">
    <location>
        <begin position="277"/>
        <end position="292"/>
    </location>
</feature>
<proteinExistence type="predicted"/>
<dbReference type="InterPro" id="IPR001878">
    <property type="entry name" value="Znf_CCHC"/>
</dbReference>
<dbReference type="SMART" id="SM00343">
    <property type="entry name" value="ZnF_C2HC"/>
    <property type="match status" value="7"/>
</dbReference>
<keyword evidence="1" id="KW-0862">Zinc</keyword>
<evidence type="ECO:0000259" key="3">
    <source>
        <dbReference type="PROSITE" id="PS50158"/>
    </source>
</evidence>
<keyword evidence="1" id="KW-0479">Metal-binding</keyword>
<evidence type="ECO:0000256" key="1">
    <source>
        <dbReference type="PROSITE-ProRule" id="PRU00047"/>
    </source>
</evidence>
<dbReference type="PANTHER" id="PTHR46978">
    <property type="entry name" value="ZINC KNUCKLE (CCHC-TYPE) FAMILY PROTEIN"/>
    <property type="match status" value="1"/>
</dbReference>
<feature type="domain" description="CCHC-type" evidence="3">
    <location>
        <begin position="387"/>
        <end position="400"/>
    </location>
</feature>
<feature type="domain" description="CCHC-type" evidence="3">
    <location>
        <begin position="235"/>
        <end position="250"/>
    </location>
</feature>